<organism evidence="2 3">
    <name type="scientific">Mycolicibacterium madagascariense</name>
    <dbReference type="NCBI Taxonomy" id="212765"/>
    <lineage>
        <taxon>Bacteria</taxon>
        <taxon>Bacillati</taxon>
        <taxon>Actinomycetota</taxon>
        <taxon>Actinomycetes</taxon>
        <taxon>Mycobacteriales</taxon>
        <taxon>Mycobacteriaceae</taxon>
        <taxon>Mycolicibacterium</taxon>
    </lineage>
</organism>
<keyword evidence="3" id="KW-1185">Reference proteome</keyword>
<protein>
    <submittedName>
        <fullName evidence="2">Uncharacterized protein</fullName>
    </submittedName>
</protein>
<dbReference type="EMBL" id="AP022610">
    <property type="protein sequence ID" value="BBZ28501.1"/>
    <property type="molecule type" value="Genomic_DNA"/>
</dbReference>
<sequence length="86" mass="9466">MPQAVGVSRLPTRESPHRRPRPAPPQDPRIPLALYTHRDLADITQITPPPVLADALGCNPQTAIRHDRRGSGQYGAYVADRIHADT</sequence>
<evidence type="ECO:0000256" key="1">
    <source>
        <dbReference type="SAM" id="MobiDB-lite"/>
    </source>
</evidence>
<feature type="region of interest" description="Disordered" evidence="1">
    <location>
        <begin position="1"/>
        <end position="29"/>
    </location>
</feature>
<accession>A0A7I7XH38</accession>
<name>A0A7I7XH38_9MYCO</name>
<evidence type="ECO:0000313" key="3">
    <source>
        <dbReference type="Proteomes" id="UP000466517"/>
    </source>
</evidence>
<evidence type="ECO:0000313" key="2">
    <source>
        <dbReference type="EMBL" id="BBZ28501.1"/>
    </source>
</evidence>
<dbReference type="AlphaFoldDB" id="A0A7I7XH38"/>
<dbReference type="KEGG" id="mmag:MMAD_27960"/>
<dbReference type="Proteomes" id="UP000466517">
    <property type="component" value="Chromosome"/>
</dbReference>
<proteinExistence type="predicted"/>
<gene>
    <name evidence="2" type="ORF">MMAD_27960</name>
</gene>
<reference evidence="2 3" key="1">
    <citation type="journal article" date="2019" name="Emerg. Microbes Infect.">
        <title>Comprehensive subspecies identification of 175 nontuberculous mycobacteria species based on 7547 genomic profiles.</title>
        <authorList>
            <person name="Matsumoto Y."/>
            <person name="Kinjo T."/>
            <person name="Motooka D."/>
            <person name="Nabeya D."/>
            <person name="Jung N."/>
            <person name="Uechi K."/>
            <person name="Horii T."/>
            <person name="Iida T."/>
            <person name="Fujita J."/>
            <person name="Nakamura S."/>
        </authorList>
    </citation>
    <scope>NUCLEOTIDE SEQUENCE [LARGE SCALE GENOMIC DNA]</scope>
    <source>
        <strain evidence="2 3">JCM 13574</strain>
    </source>
</reference>